<protein>
    <submittedName>
        <fullName evidence="1">Uncharacterized protein</fullName>
    </submittedName>
</protein>
<organism evidence="1 2">
    <name type="scientific">Trifolium medium</name>
    <dbReference type="NCBI Taxonomy" id="97028"/>
    <lineage>
        <taxon>Eukaryota</taxon>
        <taxon>Viridiplantae</taxon>
        <taxon>Streptophyta</taxon>
        <taxon>Embryophyta</taxon>
        <taxon>Tracheophyta</taxon>
        <taxon>Spermatophyta</taxon>
        <taxon>Magnoliopsida</taxon>
        <taxon>eudicotyledons</taxon>
        <taxon>Gunneridae</taxon>
        <taxon>Pentapetalae</taxon>
        <taxon>rosids</taxon>
        <taxon>fabids</taxon>
        <taxon>Fabales</taxon>
        <taxon>Fabaceae</taxon>
        <taxon>Papilionoideae</taxon>
        <taxon>50 kb inversion clade</taxon>
        <taxon>NPAAA clade</taxon>
        <taxon>Hologalegina</taxon>
        <taxon>IRL clade</taxon>
        <taxon>Trifolieae</taxon>
        <taxon>Trifolium</taxon>
    </lineage>
</organism>
<dbReference type="Proteomes" id="UP000265520">
    <property type="component" value="Unassembled WGS sequence"/>
</dbReference>
<evidence type="ECO:0000313" key="1">
    <source>
        <dbReference type="EMBL" id="MCI16847.1"/>
    </source>
</evidence>
<dbReference type="EMBL" id="LXQA010102723">
    <property type="protein sequence ID" value="MCI16847.1"/>
    <property type="molecule type" value="Genomic_DNA"/>
</dbReference>
<dbReference type="AlphaFoldDB" id="A0A392PYP6"/>
<sequence length="82" mass="9165">MILSLSCWLSDDKATEKTTQVRKCRKPDVVTVAKRGQSELPPLSVDSVAKRAEAAEKYFRVKKSVAKRTVSSLSENPLSYHL</sequence>
<comment type="caution">
    <text evidence="1">The sequence shown here is derived from an EMBL/GenBank/DDBJ whole genome shotgun (WGS) entry which is preliminary data.</text>
</comment>
<proteinExistence type="predicted"/>
<reference evidence="1 2" key="1">
    <citation type="journal article" date="2018" name="Front. Plant Sci.">
        <title>Red Clover (Trifolium pratense) and Zigzag Clover (T. medium) - A Picture of Genomic Similarities and Differences.</title>
        <authorList>
            <person name="Dluhosova J."/>
            <person name="Istvanek J."/>
            <person name="Nedelnik J."/>
            <person name="Repkova J."/>
        </authorList>
    </citation>
    <scope>NUCLEOTIDE SEQUENCE [LARGE SCALE GENOMIC DNA]</scope>
    <source>
        <strain evidence="2">cv. 10/8</strain>
        <tissue evidence="1">Leaf</tissue>
    </source>
</reference>
<accession>A0A392PYP6</accession>
<keyword evidence="2" id="KW-1185">Reference proteome</keyword>
<evidence type="ECO:0000313" key="2">
    <source>
        <dbReference type="Proteomes" id="UP000265520"/>
    </source>
</evidence>
<name>A0A392PYP6_9FABA</name>